<feature type="compositionally biased region" description="Acidic residues" evidence="1">
    <location>
        <begin position="1505"/>
        <end position="1517"/>
    </location>
</feature>
<keyword evidence="3" id="KW-1185">Reference proteome</keyword>
<comment type="caution">
    <text evidence="2">The sequence shown here is derived from an EMBL/GenBank/DDBJ whole genome shotgun (WGS) entry which is preliminary data.</text>
</comment>
<feature type="compositionally biased region" description="Polar residues" evidence="1">
    <location>
        <begin position="561"/>
        <end position="573"/>
    </location>
</feature>
<feature type="region of interest" description="Disordered" evidence="1">
    <location>
        <begin position="1260"/>
        <end position="1434"/>
    </location>
</feature>
<feature type="region of interest" description="Disordered" evidence="1">
    <location>
        <begin position="1153"/>
        <end position="1189"/>
    </location>
</feature>
<feature type="compositionally biased region" description="Low complexity" evidence="1">
    <location>
        <begin position="1327"/>
        <end position="1351"/>
    </location>
</feature>
<feature type="region of interest" description="Disordered" evidence="1">
    <location>
        <begin position="1488"/>
        <end position="1533"/>
    </location>
</feature>
<feature type="compositionally biased region" description="Basic and acidic residues" evidence="1">
    <location>
        <begin position="1153"/>
        <end position="1174"/>
    </location>
</feature>
<evidence type="ECO:0000313" key="3">
    <source>
        <dbReference type="Proteomes" id="UP000696485"/>
    </source>
</evidence>
<feature type="region of interest" description="Disordered" evidence="1">
    <location>
        <begin position="1028"/>
        <end position="1063"/>
    </location>
</feature>
<feature type="region of interest" description="Disordered" evidence="1">
    <location>
        <begin position="128"/>
        <end position="154"/>
    </location>
</feature>
<feature type="compositionally biased region" description="Basic residues" evidence="1">
    <location>
        <begin position="656"/>
        <end position="667"/>
    </location>
</feature>
<feature type="compositionally biased region" description="Basic residues" evidence="1">
    <location>
        <begin position="804"/>
        <end position="818"/>
    </location>
</feature>
<feature type="region of interest" description="Disordered" evidence="1">
    <location>
        <begin position="221"/>
        <end position="268"/>
    </location>
</feature>
<feature type="compositionally biased region" description="Low complexity" evidence="1">
    <location>
        <begin position="1391"/>
        <end position="1404"/>
    </location>
</feature>
<feature type="compositionally biased region" description="Low complexity" evidence="1">
    <location>
        <begin position="1037"/>
        <end position="1048"/>
    </location>
</feature>
<feature type="compositionally biased region" description="Polar residues" evidence="1">
    <location>
        <begin position="978"/>
        <end position="992"/>
    </location>
</feature>
<feature type="compositionally biased region" description="Polar residues" evidence="1">
    <location>
        <begin position="512"/>
        <end position="528"/>
    </location>
</feature>
<feature type="compositionally biased region" description="Basic and acidic residues" evidence="1">
    <location>
        <begin position="479"/>
        <end position="505"/>
    </location>
</feature>
<protein>
    <submittedName>
        <fullName evidence="2">Uncharacterized protein</fullName>
    </submittedName>
</protein>
<feature type="region of interest" description="Disordered" evidence="1">
    <location>
        <begin position="546"/>
        <end position="579"/>
    </location>
</feature>
<dbReference type="SUPFAM" id="SSF116846">
    <property type="entry name" value="MIT domain"/>
    <property type="match status" value="1"/>
</dbReference>
<sequence length="1533" mass="171437">MGPGAQPSPNSSFAPSHASFSSSSRASPVGHSKSRRGDRDRDDHWHDSAWRGIFDAALVKAQQAVQLDELQEAALAANLYAQAANDLGRVIPMCTSEKKKQSMLAIQAIYLDRVTQLKEAVAKKETADQQQALVSQVSDTDINNSHDSGYRYSVSMNTPSVAQEDAYQPQQYAPPLQQQRFHPQSQIYQTQSHQQLQQQQFQYQQQIQQLQLQQQQLQLQQQQLFQPHPPPQQESSDKGGFRLFGKKRSKTQPSSPHPPLFLQSSQDQLYDGNNNVSGYIHYSEHSNGSGNGYIGSPYMAPQTISTNGSATVSPVYLTNPPSQSSFQVAVQPLNDMLDALDGPVRPTAEPSAIPKSSKWRPFGKKKSKSVSAKIETNLSSPNLFASNDPNNKSHTNLGHHASEIHQQPQGMSQTFVSPPSQHLPQLNLVEQAPAQVDWYVGNKESSDEFDNPDRYLDNEDEDVDPYYIADTKGRATAFEGKDSEKEKKKEKKEKDDKKPEEEAKSPARKASTGTPSSYSQDSTFSPTFSPVAAYSPIARYGQEEEYEKHLKSLEEDEAYGQQYTTNDAEQSLYYQEADRSQDYEYQSALEYQEEDGESFVHEVQVGEALIHAVEMVEPEQEHQPSHAVEVEANPEPEQESKDVIVDEAVMLEKSKTRRTWYGKKKKDKEKAKDKDKEEKEKEKERARDVARLMDEALFGGPVKKASKTLQEQPSNETKPIEPMVDEDELRAYNNEVDADTLLHHPQDESAVSSTRAPVTESLHDSEVQDPESASASQIILAENEQGAEALESAQKTEIDSGAPKRSKSRHFSIFRSNKKSVEPLDEEPEQQDGGKLTPIVTYDDDKSVHSHTTRKSSVHGADRRAAAEMAAALAVRPKDSIKRKSDEYVPYEYQEELEGPLMERVPVPEDREIIGFVLPVEEIIDYNAEGNEEAVLENWDSWVSQLESFEKVLSDKGLKKEKAKKAKKEKKPKDVNQDHNSPMGSLKNNRSINFGLGRSDTVKSRPGSTLDLNSHLLDSRPLSMSTTLLDDASIAPRQSFQSSRSGGSEAPSQMMIQPQVKKRWWKRKETPSVYRASNAYSTADLDQDRHLSTLLQSQDQVRSNEDLTLETTIMSMPIILDEPVEHAIPVKEISTVEIPIVESVVVEQVDQPKETLKDAPKETTFKETASKEAEPESEEEPVAPMPKLKAKKSIKPKLLPISTPLPKLLKIENAEELWQYVQQAKTYATSRMNKGDKRSAAIALKRAQALEARWQEILLEMASSDEDTDEILEDDDEEESQESSEEEEAIVVQKKKEKQIEDKKSKRESLEIVAPAPAELAVEIKIVTPTTPTPSTKFSTPPPTTFSTVKTIQFENDDVDEEERNYAASRRRSISRSNSTPDKYSKYKVNKAASSPTSGTSSKSLANLNEDGSDDTKTATKPAPVDDGRLGPEATLEQLLESTNVEHVKFYIQRLKTDTVAKARNGSKFAALEGMKNVKVLQQHLADLQAPPSPPPVLSTVSETIVEEDEEEEEKEEKEEVKKSPSVVAIKEE</sequence>
<evidence type="ECO:0000256" key="1">
    <source>
        <dbReference type="SAM" id="MobiDB-lite"/>
    </source>
</evidence>
<dbReference type="InterPro" id="IPR036181">
    <property type="entry name" value="MIT_dom_sf"/>
</dbReference>
<feature type="region of interest" description="Disordered" evidence="1">
    <location>
        <begin position="656"/>
        <end position="863"/>
    </location>
</feature>
<feature type="compositionally biased region" description="Polar residues" evidence="1">
    <location>
        <begin position="128"/>
        <end position="147"/>
    </location>
</feature>
<feature type="region of interest" description="Disordered" evidence="1">
    <location>
        <begin position="443"/>
        <end position="529"/>
    </location>
</feature>
<name>A0A9P5SR91_9FUNG</name>
<feature type="compositionally biased region" description="Basic and acidic residues" evidence="1">
    <location>
        <begin position="668"/>
        <end position="694"/>
    </location>
</feature>
<proteinExistence type="predicted"/>
<gene>
    <name evidence="2" type="ORF">BG006_004038</name>
</gene>
<feature type="region of interest" description="Disordered" evidence="1">
    <location>
        <begin position="1"/>
        <end position="43"/>
    </location>
</feature>
<feature type="compositionally biased region" description="Basic residues" evidence="1">
    <location>
        <begin position="961"/>
        <end position="970"/>
    </location>
</feature>
<feature type="region of interest" description="Disordered" evidence="1">
    <location>
        <begin position="957"/>
        <end position="1015"/>
    </location>
</feature>
<feature type="compositionally biased region" description="Basic and acidic residues" evidence="1">
    <location>
        <begin position="1298"/>
        <end position="1310"/>
    </location>
</feature>
<feature type="region of interest" description="Disordered" evidence="1">
    <location>
        <begin position="617"/>
        <end position="644"/>
    </location>
</feature>
<dbReference type="Gene3D" id="1.20.58.80">
    <property type="entry name" value="Phosphotransferase system, lactose/cellobiose-type IIA subunit"/>
    <property type="match status" value="1"/>
</dbReference>
<feature type="compositionally biased region" description="Polar residues" evidence="1">
    <location>
        <begin position="707"/>
        <end position="717"/>
    </location>
</feature>
<feature type="compositionally biased region" description="Basic and acidic residues" evidence="1">
    <location>
        <begin position="1414"/>
        <end position="1430"/>
    </location>
</feature>
<feature type="compositionally biased region" description="Basic residues" evidence="1">
    <location>
        <begin position="357"/>
        <end position="368"/>
    </location>
</feature>
<organism evidence="2 3">
    <name type="scientific">Podila minutissima</name>
    <dbReference type="NCBI Taxonomy" id="64525"/>
    <lineage>
        <taxon>Eukaryota</taxon>
        <taxon>Fungi</taxon>
        <taxon>Fungi incertae sedis</taxon>
        <taxon>Mucoromycota</taxon>
        <taxon>Mortierellomycotina</taxon>
        <taxon>Mortierellomycetes</taxon>
        <taxon>Mortierellales</taxon>
        <taxon>Mortierellaceae</taxon>
        <taxon>Podila</taxon>
    </lineage>
</organism>
<feature type="compositionally biased region" description="Acidic residues" evidence="1">
    <location>
        <begin position="1263"/>
        <end position="1289"/>
    </location>
</feature>
<evidence type="ECO:0000313" key="2">
    <source>
        <dbReference type="EMBL" id="KAF9333076.1"/>
    </source>
</evidence>
<dbReference type="Proteomes" id="UP000696485">
    <property type="component" value="Unassembled WGS sequence"/>
</dbReference>
<feature type="region of interest" description="Disordered" evidence="1">
    <location>
        <begin position="346"/>
        <end position="372"/>
    </location>
</feature>
<accession>A0A9P5SR91</accession>
<feature type="compositionally biased region" description="Low complexity" evidence="1">
    <location>
        <begin position="7"/>
        <end position="28"/>
    </location>
</feature>
<dbReference type="EMBL" id="JAAAUY010000223">
    <property type="protein sequence ID" value="KAF9333076.1"/>
    <property type="molecule type" value="Genomic_DNA"/>
</dbReference>
<reference evidence="2" key="1">
    <citation type="journal article" date="2020" name="Fungal Divers.">
        <title>Resolving the Mortierellaceae phylogeny through synthesis of multi-gene phylogenetics and phylogenomics.</title>
        <authorList>
            <person name="Vandepol N."/>
            <person name="Liber J."/>
            <person name="Desiro A."/>
            <person name="Na H."/>
            <person name="Kennedy M."/>
            <person name="Barry K."/>
            <person name="Grigoriev I.V."/>
            <person name="Miller A.N."/>
            <person name="O'Donnell K."/>
            <person name="Stajich J.E."/>
            <person name="Bonito G."/>
        </authorList>
    </citation>
    <scope>NUCLEOTIDE SEQUENCE</scope>
    <source>
        <strain evidence="2">NVP1</strain>
    </source>
</reference>